<dbReference type="Pfam" id="PF00834">
    <property type="entry name" value="Ribul_P_3_epim"/>
    <property type="match status" value="1"/>
</dbReference>
<accession>A0A7X2MH05</accession>
<dbReference type="PROSITE" id="PS01085">
    <property type="entry name" value="RIBUL_P_3_EPIMER_1"/>
    <property type="match status" value="1"/>
</dbReference>
<feature type="non-terminal residue" evidence="3">
    <location>
        <position position="44"/>
    </location>
</feature>
<evidence type="ECO:0000256" key="1">
    <source>
        <dbReference type="ARBA" id="ARBA00022723"/>
    </source>
</evidence>
<dbReference type="GO" id="GO:0005975">
    <property type="term" value="P:carbohydrate metabolic process"/>
    <property type="evidence" value="ECO:0007669"/>
    <property type="project" value="InterPro"/>
</dbReference>
<dbReference type="Proteomes" id="UP000467635">
    <property type="component" value="Unassembled WGS sequence"/>
</dbReference>
<dbReference type="GO" id="GO:0046872">
    <property type="term" value="F:metal ion binding"/>
    <property type="evidence" value="ECO:0007669"/>
    <property type="project" value="UniProtKB-KW"/>
</dbReference>
<dbReference type="EMBL" id="WKKX01000711">
    <property type="protein sequence ID" value="MSE09244.1"/>
    <property type="molecule type" value="Genomic_DNA"/>
</dbReference>
<dbReference type="EC" id="5.1.3.1" evidence="3"/>
<evidence type="ECO:0000256" key="2">
    <source>
        <dbReference type="ARBA" id="ARBA00023235"/>
    </source>
</evidence>
<dbReference type="InterPro" id="IPR011060">
    <property type="entry name" value="RibuloseP-bd_barrel"/>
</dbReference>
<keyword evidence="1" id="KW-0479">Metal-binding</keyword>
<evidence type="ECO:0000313" key="3">
    <source>
        <dbReference type="EMBL" id="MSE09244.1"/>
    </source>
</evidence>
<evidence type="ECO:0000313" key="4">
    <source>
        <dbReference type="Proteomes" id="UP000467635"/>
    </source>
</evidence>
<comment type="caution">
    <text evidence="3">The sequence shown here is derived from an EMBL/GenBank/DDBJ whole genome shotgun (WGS) entry which is preliminary data.</text>
</comment>
<dbReference type="GO" id="GO:0004750">
    <property type="term" value="F:D-ribulose-phosphate 3-epimerase activity"/>
    <property type="evidence" value="ECO:0007669"/>
    <property type="project" value="UniProtKB-EC"/>
</dbReference>
<dbReference type="AlphaFoldDB" id="A0A7X2MH05"/>
<dbReference type="PANTHER" id="PTHR11749">
    <property type="entry name" value="RIBULOSE-5-PHOSPHATE-3-EPIMERASE"/>
    <property type="match status" value="1"/>
</dbReference>
<dbReference type="Gene3D" id="3.20.20.70">
    <property type="entry name" value="Aldolase class I"/>
    <property type="match status" value="1"/>
</dbReference>
<proteinExistence type="predicted"/>
<protein>
    <submittedName>
        <fullName evidence="3">Ribulose-phosphate 3-epimerase</fullName>
        <ecNumber evidence="3">5.1.3.1</ecNumber>
    </submittedName>
</protein>
<sequence>MKLAPSILSADFANLATEIEKVVEAEYIHIDIMDGHFVNNLTFG</sequence>
<gene>
    <name evidence="3" type="ORF">GKC33_11275</name>
</gene>
<dbReference type="InterPro" id="IPR013785">
    <property type="entry name" value="Aldolase_TIM"/>
</dbReference>
<name>A0A7X2MH05_9LACO</name>
<dbReference type="SUPFAM" id="SSF51366">
    <property type="entry name" value="Ribulose-phoshate binding barrel"/>
    <property type="match status" value="1"/>
</dbReference>
<reference evidence="3 4" key="1">
    <citation type="submission" date="2019-11" db="EMBL/GenBank/DDBJ databases">
        <title>Draft Genome Sequence of Plant Growth-Promoting Rhizosphere-Associated Bacteria.</title>
        <authorList>
            <person name="Vasilyev I.Y."/>
            <person name="Radchenko V."/>
            <person name="Ilnitskaya E.V."/>
        </authorList>
    </citation>
    <scope>NUCLEOTIDE SEQUENCE [LARGE SCALE GENOMIC DNA]</scope>
    <source>
        <strain evidence="3 4">VRA_01-1sq_f</strain>
    </source>
</reference>
<organism evidence="3 4">
    <name type="scientific">Ligilactobacillus salivarius</name>
    <dbReference type="NCBI Taxonomy" id="1624"/>
    <lineage>
        <taxon>Bacteria</taxon>
        <taxon>Bacillati</taxon>
        <taxon>Bacillota</taxon>
        <taxon>Bacilli</taxon>
        <taxon>Lactobacillales</taxon>
        <taxon>Lactobacillaceae</taxon>
        <taxon>Ligilactobacillus</taxon>
    </lineage>
</organism>
<keyword evidence="2 3" id="KW-0413">Isomerase</keyword>
<dbReference type="InterPro" id="IPR000056">
    <property type="entry name" value="Ribul_P_3_epim-like"/>
</dbReference>